<name>A0A9W9EH96_9EURO</name>
<dbReference type="Proteomes" id="UP001141434">
    <property type="component" value="Unassembled WGS sequence"/>
</dbReference>
<evidence type="ECO:0000256" key="15">
    <source>
        <dbReference type="ARBA" id="ARBA00023277"/>
    </source>
</evidence>
<dbReference type="InterPro" id="IPR000490">
    <property type="entry name" value="Glyco_hydro_17"/>
</dbReference>
<dbReference type="OrthoDB" id="77201at2759"/>
<feature type="region of interest" description="Disordered" evidence="23">
    <location>
        <begin position="312"/>
        <end position="354"/>
    </location>
</feature>
<evidence type="ECO:0000256" key="9">
    <source>
        <dbReference type="ARBA" id="ARBA00022525"/>
    </source>
</evidence>
<dbReference type="FunFam" id="3.20.20.80:FF:000233">
    <property type="entry name" value="Probable glucan endo-1,3-beta-glucosidase eglC"/>
    <property type="match status" value="1"/>
</dbReference>
<dbReference type="EC" id="3.2.1.39" evidence="5"/>
<keyword evidence="17" id="KW-0961">Cell wall biogenesis/degradation</keyword>
<evidence type="ECO:0000256" key="19">
    <source>
        <dbReference type="ARBA" id="ARBA00025152"/>
    </source>
</evidence>
<dbReference type="GO" id="GO:0071555">
    <property type="term" value="P:cell wall organization"/>
    <property type="evidence" value="ECO:0007669"/>
    <property type="project" value="UniProtKB-KW"/>
</dbReference>
<dbReference type="GO" id="GO:0005886">
    <property type="term" value="C:plasma membrane"/>
    <property type="evidence" value="ECO:0007669"/>
    <property type="project" value="UniProtKB-SubCell"/>
</dbReference>
<keyword evidence="9" id="KW-0964">Secreted</keyword>
<evidence type="ECO:0000256" key="8">
    <source>
        <dbReference type="ARBA" id="ARBA00022512"/>
    </source>
</evidence>
<evidence type="ECO:0000256" key="6">
    <source>
        <dbReference type="ARBA" id="ARBA00019762"/>
    </source>
</evidence>
<evidence type="ECO:0000256" key="21">
    <source>
        <dbReference type="ARBA" id="ARBA00032906"/>
    </source>
</evidence>
<evidence type="ECO:0000256" key="23">
    <source>
        <dbReference type="SAM" id="MobiDB-lite"/>
    </source>
</evidence>
<dbReference type="InterPro" id="IPR017853">
    <property type="entry name" value="GH"/>
</dbReference>
<dbReference type="Gene3D" id="3.20.20.80">
    <property type="entry name" value="Glycosidases"/>
    <property type="match status" value="1"/>
</dbReference>
<evidence type="ECO:0000256" key="13">
    <source>
        <dbReference type="ARBA" id="ARBA00023136"/>
    </source>
</evidence>
<dbReference type="RefSeq" id="XP_056507058.1">
    <property type="nucleotide sequence ID" value="XM_056660560.1"/>
</dbReference>
<evidence type="ECO:0000256" key="20">
    <source>
        <dbReference type="ARBA" id="ARBA00032134"/>
    </source>
</evidence>
<evidence type="ECO:0000256" key="18">
    <source>
        <dbReference type="ARBA" id="ARBA00023326"/>
    </source>
</evidence>
<reference evidence="25" key="2">
    <citation type="journal article" date="2023" name="IMA Fungus">
        <title>Comparative genomic study of the Penicillium genus elucidates a diverse pangenome and 15 lateral gene transfer events.</title>
        <authorList>
            <person name="Petersen C."/>
            <person name="Sorensen T."/>
            <person name="Nielsen M.R."/>
            <person name="Sondergaard T.E."/>
            <person name="Sorensen J.L."/>
            <person name="Fitzpatrick D.A."/>
            <person name="Frisvad J.C."/>
            <person name="Nielsen K.L."/>
        </authorList>
    </citation>
    <scope>NUCLEOTIDE SEQUENCE</scope>
    <source>
        <strain evidence="25">IBT 34128</strain>
    </source>
</reference>
<evidence type="ECO:0000313" key="25">
    <source>
        <dbReference type="EMBL" id="KAJ5081771.1"/>
    </source>
</evidence>
<keyword evidence="7" id="KW-1003">Cell membrane</keyword>
<evidence type="ECO:0000256" key="24">
    <source>
        <dbReference type="SAM" id="SignalP"/>
    </source>
</evidence>
<gene>
    <name evidence="25" type="ORF">NUU61_010035</name>
</gene>
<evidence type="ECO:0000256" key="5">
    <source>
        <dbReference type="ARBA" id="ARBA00012780"/>
    </source>
</evidence>
<dbReference type="GO" id="GO:0009277">
    <property type="term" value="C:fungal-type cell wall"/>
    <property type="evidence" value="ECO:0007669"/>
    <property type="project" value="TreeGrafter"/>
</dbReference>
<dbReference type="GO" id="GO:0042973">
    <property type="term" value="F:glucan endo-1,3-beta-D-glucosidase activity"/>
    <property type="evidence" value="ECO:0007669"/>
    <property type="project" value="UniProtKB-EC"/>
</dbReference>
<dbReference type="GO" id="GO:0005576">
    <property type="term" value="C:extracellular region"/>
    <property type="evidence" value="ECO:0007669"/>
    <property type="project" value="TreeGrafter"/>
</dbReference>
<dbReference type="SUPFAM" id="SSF51445">
    <property type="entry name" value="(Trans)glycosidases"/>
    <property type="match status" value="1"/>
</dbReference>
<keyword evidence="13" id="KW-0472">Membrane</keyword>
<reference evidence="25" key="1">
    <citation type="submission" date="2022-11" db="EMBL/GenBank/DDBJ databases">
        <authorList>
            <person name="Petersen C."/>
        </authorList>
    </citation>
    <scope>NUCLEOTIDE SEQUENCE</scope>
    <source>
        <strain evidence="25">IBT 34128</strain>
    </source>
</reference>
<feature type="signal peptide" evidence="24">
    <location>
        <begin position="1"/>
        <end position="18"/>
    </location>
</feature>
<evidence type="ECO:0000256" key="11">
    <source>
        <dbReference type="ARBA" id="ARBA00022729"/>
    </source>
</evidence>
<keyword evidence="8" id="KW-0134">Cell wall</keyword>
<organism evidence="25 26">
    <name type="scientific">Penicillium alfredii</name>
    <dbReference type="NCBI Taxonomy" id="1506179"/>
    <lineage>
        <taxon>Eukaryota</taxon>
        <taxon>Fungi</taxon>
        <taxon>Dikarya</taxon>
        <taxon>Ascomycota</taxon>
        <taxon>Pezizomycotina</taxon>
        <taxon>Eurotiomycetes</taxon>
        <taxon>Eurotiomycetidae</taxon>
        <taxon>Eurotiales</taxon>
        <taxon>Aspergillaceae</taxon>
        <taxon>Penicillium</taxon>
    </lineage>
</organism>
<dbReference type="Pfam" id="PF00332">
    <property type="entry name" value="Glyco_hydro_17"/>
    <property type="match status" value="1"/>
</dbReference>
<evidence type="ECO:0000256" key="22">
    <source>
        <dbReference type="RuleBase" id="RU004335"/>
    </source>
</evidence>
<dbReference type="PANTHER" id="PTHR16631">
    <property type="entry name" value="GLUCAN 1,3-BETA-GLUCOSIDASE"/>
    <property type="match status" value="1"/>
</dbReference>
<dbReference type="PANTHER" id="PTHR16631:SF13">
    <property type="entry name" value="GLUCAN ENDO-1,3-BETA-GLUCOSIDASE EGLC-RELATED"/>
    <property type="match status" value="1"/>
</dbReference>
<comment type="caution">
    <text evidence="25">The sequence shown here is derived from an EMBL/GenBank/DDBJ whole genome shotgun (WGS) entry which is preliminary data.</text>
</comment>
<keyword evidence="16" id="KW-0449">Lipoprotein</keyword>
<protein>
    <recommendedName>
        <fullName evidence="6">Probable glucan endo-1,3-beta-glucosidase eglC</fullName>
        <ecNumber evidence="5">3.2.1.39</ecNumber>
    </recommendedName>
    <alternativeName>
        <fullName evidence="20">Endo-1,3-beta-glucanase eglC</fullName>
    </alternativeName>
    <alternativeName>
        <fullName evidence="21">Laminarinase eglC</fullName>
    </alternativeName>
</protein>
<dbReference type="EMBL" id="JAPMSZ010000012">
    <property type="protein sequence ID" value="KAJ5081771.1"/>
    <property type="molecule type" value="Genomic_DNA"/>
</dbReference>
<evidence type="ECO:0000256" key="12">
    <source>
        <dbReference type="ARBA" id="ARBA00022801"/>
    </source>
</evidence>
<dbReference type="InterPro" id="IPR050732">
    <property type="entry name" value="Beta-glucan_modifiers"/>
</dbReference>
<comment type="subcellular location">
    <subcellularLocation>
        <location evidence="3">Cell membrane</location>
        <topology evidence="3">Lipid-anchor</topology>
        <topology evidence="3">GPI-anchor</topology>
    </subcellularLocation>
    <subcellularLocation>
        <location evidence="2">Secreted</location>
        <location evidence="2">Cell wall</location>
    </subcellularLocation>
</comment>
<evidence type="ECO:0000256" key="16">
    <source>
        <dbReference type="ARBA" id="ARBA00023288"/>
    </source>
</evidence>
<feature type="compositionally biased region" description="Low complexity" evidence="23">
    <location>
        <begin position="385"/>
        <end position="408"/>
    </location>
</feature>
<keyword evidence="18" id="KW-0624">Polysaccharide degradation</keyword>
<keyword evidence="10" id="KW-0336">GPI-anchor</keyword>
<keyword evidence="26" id="KW-1185">Reference proteome</keyword>
<evidence type="ECO:0000256" key="2">
    <source>
        <dbReference type="ARBA" id="ARBA00004191"/>
    </source>
</evidence>
<evidence type="ECO:0000313" key="26">
    <source>
        <dbReference type="Proteomes" id="UP001141434"/>
    </source>
</evidence>
<dbReference type="GO" id="GO:0000272">
    <property type="term" value="P:polysaccharide catabolic process"/>
    <property type="evidence" value="ECO:0007669"/>
    <property type="project" value="UniProtKB-KW"/>
</dbReference>
<keyword evidence="11 24" id="KW-0732">Signal</keyword>
<accession>A0A9W9EH96</accession>
<keyword evidence="15" id="KW-0119">Carbohydrate metabolism</keyword>
<evidence type="ECO:0000256" key="4">
    <source>
        <dbReference type="ARBA" id="ARBA00008773"/>
    </source>
</evidence>
<comment type="function">
    <text evidence="19">Glucanases play a role in cell expansion during growth, in cell-cell fusion during mating, and in spore release during sporulation. This enzyme may be involved in beta-glucan degradation and also function biosynthetically as a transglycosylase.</text>
</comment>
<sequence length="461" mass="46659">MHLTRLVAFALSLATSEAVHQGFNYGNMKPDGSAKAQADFKAEFATAKGLKGVKDFNSARLYTMIQGGTTNTPISAIPAAIEEKTTLLLGLWASGDGMQNEVAALKSAINQYGDDFAKLVVGISVGSEDLYRNSVEGAQANAGIGINPHDLAEFIDQVRDTIKGTPLSGASIGHVDTWTAWTNDSNAEVVEKVDWLGFDGYPYFQGTMDNSIDDGKKLFDEAVAKTKSAAGKKEVWITETGWPVGGKTVNKAVASKENAKRFWDEVGCPLFGNTNTWWYTLQDGQGESIPNPSFGIVGNKLSTTPLFDLSCSSSKSSRSSESGSSADSASGSGSSASASAPAQSGSTTASGTVSSSSAAATSQGFMSATKPQWSPIKGAALPRVSPSGSAAASNAPAATGAPGSSSGSSGSGSGSSGSGSSTDSSSAGGASPSQSAPNSAGRVSGSIFGAVVAAFAVAVAL</sequence>
<comment type="catalytic activity">
    <reaction evidence="1">
        <text>Hydrolysis of (1-&gt;3)-beta-D-glucosidic linkages in (1-&gt;3)-beta-D-glucans.</text>
        <dbReference type="EC" id="3.2.1.39"/>
    </reaction>
</comment>
<evidence type="ECO:0000256" key="14">
    <source>
        <dbReference type="ARBA" id="ARBA00023180"/>
    </source>
</evidence>
<proteinExistence type="inferred from homology"/>
<dbReference type="GO" id="GO:0009986">
    <property type="term" value="C:cell surface"/>
    <property type="evidence" value="ECO:0007669"/>
    <property type="project" value="TreeGrafter"/>
</dbReference>
<evidence type="ECO:0000256" key="7">
    <source>
        <dbReference type="ARBA" id="ARBA00022475"/>
    </source>
</evidence>
<dbReference type="GeneID" id="81399729"/>
<keyword evidence="12" id="KW-0378">Hydrolase</keyword>
<feature type="compositionally biased region" description="Low complexity" evidence="23">
    <location>
        <begin position="418"/>
        <end position="441"/>
    </location>
</feature>
<evidence type="ECO:0000256" key="3">
    <source>
        <dbReference type="ARBA" id="ARBA00004609"/>
    </source>
</evidence>
<evidence type="ECO:0000256" key="17">
    <source>
        <dbReference type="ARBA" id="ARBA00023316"/>
    </source>
</evidence>
<comment type="similarity">
    <text evidence="4 22">Belongs to the glycosyl hydrolase 17 family.</text>
</comment>
<evidence type="ECO:0000256" key="1">
    <source>
        <dbReference type="ARBA" id="ARBA00000382"/>
    </source>
</evidence>
<keyword evidence="14" id="KW-0325">Glycoprotein</keyword>
<evidence type="ECO:0000256" key="10">
    <source>
        <dbReference type="ARBA" id="ARBA00022622"/>
    </source>
</evidence>
<dbReference type="AlphaFoldDB" id="A0A9W9EH96"/>
<feature type="region of interest" description="Disordered" evidence="23">
    <location>
        <begin position="369"/>
        <end position="442"/>
    </location>
</feature>
<feature type="chain" id="PRO_5040890628" description="Probable glucan endo-1,3-beta-glucosidase eglC" evidence="24">
    <location>
        <begin position="19"/>
        <end position="461"/>
    </location>
</feature>
<dbReference type="GO" id="GO:0098552">
    <property type="term" value="C:side of membrane"/>
    <property type="evidence" value="ECO:0007669"/>
    <property type="project" value="UniProtKB-KW"/>
</dbReference>